<feature type="chain" id="PRO_5035917000" description="Secreted protein" evidence="1">
    <location>
        <begin position="22"/>
        <end position="69"/>
    </location>
</feature>
<comment type="caution">
    <text evidence="2">The sequence shown here is derived from an EMBL/GenBank/DDBJ whole genome shotgun (WGS) entry which is preliminary data.</text>
</comment>
<name>A0A8T1PSK5_CARIL</name>
<organism evidence="2 3">
    <name type="scientific">Carya illinoinensis</name>
    <name type="common">Pecan</name>
    <dbReference type="NCBI Taxonomy" id="32201"/>
    <lineage>
        <taxon>Eukaryota</taxon>
        <taxon>Viridiplantae</taxon>
        <taxon>Streptophyta</taxon>
        <taxon>Embryophyta</taxon>
        <taxon>Tracheophyta</taxon>
        <taxon>Spermatophyta</taxon>
        <taxon>Magnoliopsida</taxon>
        <taxon>eudicotyledons</taxon>
        <taxon>Gunneridae</taxon>
        <taxon>Pentapetalae</taxon>
        <taxon>rosids</taxon>
        <taxon>fabids</taxon>
        <taxon>Fagales</taxon>
        <taxon>Juglandaceae</taxon>
        <taxon>Carya</taxon>
    </lineage>
</organism>
<keyword evidence="1" id="KW-0732">Signal</keyword>
<dbReference type="AlphaFoldDB" id="A0A8T1PSK5"/>
<evidence type="ECO:0008006" key="4">
    <source>
        <dbReference type="Google" id="ProtNLM"/>
    </source>
</evidence>
<sequence length="69" mass="7677">MAGCLLLFSSLASLFFQLAKQLFVVRSYLGSLPLRREVLLTSATQPRGDQSYEFQKGKHVTICKGGRRG</sequence>
<dbReference type="EMBL" id="CM031816">
    <property type="protein sequence ID" value="KAG6646085.1"/>
    <property type="molecule type" value="Genomic_DNA"/>
</dbReference>
<dbReference type="Proteomes" id="UP000811609">
    <property type="component" value="Chromosome 8"/>
</dbReference>
<evidence type="ECO:0000313" key="3">
    <source>
        <dbReference type="Proteomes" id="UP000811609"/>
    </source>
</evidence>
<reference evidence="2" key="1">
    <citation type="submission" date="2020-12" db="EMBL/GenBank/DDBJ databases">
        <title>WGS assembly of Carya illinoinensis cv. Pawnee.</title>
        <authorList>
            <person name="Platts A."/>
            <person name="Shu S."/>
            <person name="Wright S."/>
            <person name="Barry K."/>
            <person name="Edger P."/>
            <person name="Pires J.C."/>
            <person name="Schmutz J."/>
        </authorList>
    </citation>
    <scope>NUCLEOTIDE SEQUENCE</scope>
    <source>
        <tissue evidence="2">Leaf</tissue>
    </source>
</reference>
<evidence type="ECO:0000256" key="1">
    <source>
        <dbReference type="SAM" id="SignalP"/>
    </source>
</evidence>
<protein>
    <recommendedName>
        <fullName evidence="4">Secreted protein</fullName>
    </recommendedName>
</protein>
<gene>
    <name evidence="2" type="ORF">CIPAW_08G168800</name>
</gene>
<proteinExistence type="predicted"/>
<evidence type="ECO:0000313" key="2">
    <source>
        <dbReference type="EMBL" id="KAG6646085.1"/>
    </source>
</evidence>
<accession>A0A8T1PSK5</accession>
<keyword evidence="3" id="KW-1185">Reference proteome</keyword>
<feature type="signal peptide" evidence="1">
    <location>
        <begin position="1"/>
        <end position="21"/>
    </location>
</feature>